<comment type="caution">
    <text evidence="1">The sequence shown here is derived from an EMBL/GenBank/DDBJ whole genome shotgun (WGS) entry which is preliminary data.</text>
</comment>
<evidence type="ECO:0008006" key="3">
    <source>
        <dbReference type="Google" id="ProtNLM"/>
    </source>
</evidence>
<protein>
    <recommendedName>
        <fullName evidence="3">TonB-like protein</fullName>
    </recommendedName>
</protein>
<keyword evidence="2" id="KW-1185">Reference proteome</keyword>
<proteinExistence type="predicted"/>
<dbReference type="Proteomes" id="UP001378956">
    <property type="component" value="Unassembled WGS sequence"/>
</dbReference>
<evidence type="ECO:0000313" key="1">
    <source>
        <dbReference type="EMBL" id="MEJ2905135.1"/>
    </source>
</evidence>
<evidence type="ECO:0000313" key="2">
    <source>
        <dbReference type="Proteomes" id="UP001378956"/>
    </source>
</evidence>
<sequence length="226" mass="25434">MEDKINDAKLSFICNQDWNNMEPDAEGRFCNSCQKKVYDLTNKNVAYFINIMQENKEGFCGRFSSDQLMAPLPVDESRWKRWLVTAMVFVGIGAIGQKANAQSTLLGKPQAATVSSDCDSRAILGEVVITSRITVEDKNKLQKYMLSNCKLDKSVSGRFDMSFNLNREGEVTIVLGASKLPKQARLEITRVLKNGVKLIRSNLNTDFPYQISITFIKGRVQSLVNF</sequence>
<gene>
    <name evidence="1" type="ORF">WAE58_22005</name>
</gene>
<dbReference type="EMBL" id="JBBEUB010000010">
    <property type="protein sequence ID" value="MEJ2905135.1"/>
    <property type="molecule type" value="Genomic_DNA"/>
</dbReference>
<accession>A0ABU8NS94</accession>
<reference evidence="1 2" key="1">
    <citation type="submission" date="2024-03" db="EMBL/GenBank/DDBJ databases">
        <title>Sequence of Lycoming College Course Isolates.</title>
        <authorList>
            <person name="Plotts O."/>
            <person name="Newman J."/>
        </authorList>
    </citation>
    <scope>NUCLEOTIDE SEQUENCE [LARGE SCALE GENOMIC DNA]</scope>
    <source>
        <strain evidence="1 2">CJB-3</strain>
    </source>
</reference>
<name>A0ABU8NS94_9SPHI</name>
<organism evidence="1 2">
    <name type="scientific">Pedobacter panaciterrae</name>
    <dbReference type="NCBI Taxonomy" id="363849"/>
    <lineage>
        <taxon>Bacteria</taxon>
        <taxon>Pseudomonadati</taxon>
        <taxon>Bacteroidota</taxon>
        <taxon>Sphingobacteriia</taxon>
        <taxon>Sphingobacteriales</taxon>
        <taxon>Sphingobacteriaceae</taxon>
        <taxon>Pedobacter</taxon>
    </lineage>
</organism>
<dbReference type="RefSeq" id="WP_337717677.1">
    <property type="nucleotide sequence ID" value="NZ_JBBEUB010000010.1"/>
</dbReference>